<dbReference type="Pfam" id="PF00657">
    <property type="entry name" value="Lipase_GDSL"/>
    <property type="match status" value="1"/>
</dbReference>
<dbReference type="PROSITE" id="PS51208">
    <property type="entry name" value="AUTOTRANSPORTER"/>
    <property type="match status" value="1"/>
</dbReference>
<dbReference type="PIRSF" id="PIRSF037375">
    <property type="entry name" value="Autotrns_EstA"/>
    <property type="match status" value="1"/>
</dbReference>
<dbReference type="CDD" id="cd01847">
    <property type="entry name" value="Triacylglycerol_lipase_like"/>
    <property type="match status" value="1"/>
</dbReference>
<dbReference type="InterPro" id="IPR036514">
    <property type="entry name" value="SGNH_hydro_sf"/>
</dbReference>
<dbReference type="PANTHER" id="PTHR45648">
    <property type="entry name" value="GDSL LIPASE/ACYLHYDROLASE FAMILY PROTEIN (AFU_ORTHOLOGUE AFUA_4G14700)"/>
    <property type="match status" value="1"/>
</dbReference>
<dbReference type="Gene3D" id="2.40.128.130">
    <property type="entry name" value="Autotransporter beta-domain"/>
    <property type="match status" value="1"/>
</dbReference>
<comment type="similarity">
    <text evidence="1">Belongs to the 'GDSL' lipolytic enzyme family.</text>
</comment>
<organism evidence="7 8">
    <name type="scientific">Dyella solisilvae</name>
    <dbReference type="NCBI Taxonomy" id="1920168"/>
    <lineage>
        <taxon>Bacteria</taxon>
        <taxon>Pseudomonadati</taxon>
        <taxon>Pseudomonadota</taxon>
        <taxon>Gammaproteobacteria</taxon>
        <taxon>Lysobacterales</taxon>
        <taxon>Rhodanobacteraceae</taxon>
        <taxon>Dyella</taxon>
    </lineage>
</organism>
<dbReference type="InterPro" id="IPR008265">
    <property type="entry name" value="Lipase_GDSL_AS"/>
</dbReference>
<keyword evidence="3" id="KW-0378">Hydrolase</keyword>
<protein>
    <submittedName>
        <fullName evidence="7">Autotransporter domain-containing protein</fullName>
    </submittedName>
</protein>
<feature type="domain" description="Autotransporter" evidence="6">
    <location>
        <begin position="342"/>
        <end position="621"/>
    </location>
</feature>
<evidence type="ECO:0000259" key="6">
    <source>
        <dbReference type="PROSITE" id="PS51208"/>
    </source>
</evidence>
<gene>
    <name evidence="7" type="ORF">DVT68_19630</name>
</gene>
<dbReference type="InterPro" id="IPR036709">
    <property type="entry name" value="Autotransporte_beta_dom_sf"/>
</dbReference>
<dbReference type="PROSITE" id="PS01098">
    <property type="entry name" value="LIPASE_GDSL_SER"/>
    <property type="match status" value="1"/>
</dbReference>
<dbReference type="RefSeq" id="WP_114826905.1">
    <property type="nucleotide sequence ID" value="NZ_QQSY01000009.1"/>
</dbReference>
<evidence type="ECO:0000256" key="2">
    <source>
        <dbReference type="ARBA" id="ARBA00022729"/>
    </source>
</evidence>
<dbReference type="InterPro" id="IPR017186">
    <property type="entry name" value="Lipase_autotranspt_EstA"/>
</dbReference>
<dbReference type="SUPFAM" id="SSF103515">
    <property type="entry name" value="Autotransporter"/>
    <property type="match status" value="1"/>
</dbReference>
<dbReference type="InterPro" id="IPR001087">
    <property type="entry name" value="GDSL"/>
</dbReference>
<dbReference type="EMBL" id="QQSY01000009">
    <property type="protein sequence ID" value="RDI96934.1"/>
    <property type="molecule type" value="Genomic_DNA"/>
</dbReference>
<evidence type="ECO:0000313" key="7">
    <source>
        <dbReference type="EMBL" id="RDI96934.1"/>
    </source>
</evidence>
<dbReference type="Proteomes" id="UP000254711">
    <property type="component" value="Unassembled WGS sequence"/>
</dbReference>
<dbReference type="GO" id="GO:0016298">
    <property type="term" value="F:lipase activity"/>
    <property type="evidence" value="ECO:0007669"/>
    <property type="project" value="InterPro"/>
</dbReference>
<feature type="signal peptide" evidence="5">
    <location>
        <begin position="1"/>
        <end position="23"/>
    </location>
</feature>
<sequence length="621" mass="65906">MPRIRLMAGAITAALLFSSHAFAANNNFNNVVVFGDSLSDAGNVSLILDPSLQTPQRFTTNPGSTAAENVAKALGFPTGPSIQGGTDYAYGGAGFVNNATTLPILNIPQQMQQYFGITGGKADPHTLYQMWGGANDIFYLTGAYTDANVISAGAIAAAQTEVKLLGNLQAAGAKYVVVYNLPDIGKTPESIAAGAATQAAATQLSIVYNNVLQTGISQLSNNGLNIIPANTFLLIDEVAANPGAFGFTNVTDPACGAGSSSVVCGPQGATSGLFLYHYPAGAQQTYLFADGVHPTTQADVMLGQYVMSIINAPGYASLLAEAPLSSIDAQNRTIRNQMLADAQGSDTRVFAAVDYGYQRFDGTTQSPRTTSDNVNLTLGTDVRVNDNFNAGMSLNIGQHNADYQSGGGYKLQDLSGLGYLFYHQGGGYIGGYVDFGQDNFSDIERRIQLGSYTRTETGKADGNHLGGGFTGGWWFDVSSLRTGPFATIDWQTVKVNGYNENGNDSSAMWFGRQQRDQFLTTLGWRLEGHWQAGNVMLAPYAELAWNHDDKADPRLVTAGLNSMPGSFSLVGFSPDKNWGTADLGLSAQFNQALSGWVGFNGRFSDSSQKYDSLNVGVKYAF</sequence>
<dbReference type="Pfam" id="PF03797">
    <property type="entry name" value="Autotransporter"/>
    <property type="match status" value="1"/>
</dbReference>
<dbReference type="Gene3D" id="3.40.50.1110">
    <property type="entry name" value="SGNH hydrolase"/>
    <property type="match status" value="1"/>
</dbReference>
<feature type="chain" id="PRO_5016612831" evidence="5">
    <location>
        <begin position="24"/>
        <end position="621"/>
    </location>
</feature>
<accession>A0A370K2R3</accession>
<name>A0A370K2R3_9GAMM</name>
<keyword evidence="8" id="KW-1185">Reference proteome</keyword>
<feature type="active site" evidence="4">
    <location>
        <position position="290"/>
    </location>
</feature>
<feature type="active site" evidence="4">
    <location>
        <position position="293"/>
    </location>
</feature>
<evidence type="ECO:0000256" key="3">
    <source>
        <dbReference type="ARBA" id="ARBA00022801"/>
    </source>
</evidence>
<dbReference type="PANTHER" id="PTHR45648:SF5">
    <property type="entry name" value="OS04G0577300 PROTEIN"/>
    <property type="match status" value="1"/>
</dbReference>
<keyword evidence="2 5" id="KW-0732">Signal</keyword>
<dbReference type="InterPro" id="IPR051058">
    <property type="entry name" value="GDSL_Est/Lipase"/>
</dbReference>
<dbReference type="SUPFAM" id="SSF52266">
    <property type="entry name" value="SGNH hydrolase"/>
    <property type="match status" value="1"/>
</dbReference>
<evidence type="ECO:0000256" key="4">
    <source>
        <dbReference type="PIRSR" id="PIRSR037375-1"/>
    </source>
</evidence>
<evidence type="ECO:0000256" key="5">
    <source>
        <dbReference type="SAM" id="SignalP"/>
    </source>
</evidence>
<proteinExistence type="inferred from homology"/>
<dbReference type="GO" id="GO:0006629">
    <property type="term" value="P:lipid metabolic process"/>
    <property type="evidence" value="ECO:0007669"/>
    <property type="project" value="InterPro"/>
</dbReference>
<dbReference type="SMART" id="SM00869">
    <property type="entry name" value="Autotransporter"/>
    <property type="match status" value="1"/>
</dbReference>
<dbReference type="OrthoDB" id="5292073at2"/>
<comment type="caution">
    <text evidence="7">The sequence shown here is derived from an EMBL/GenBank/DDBJ whole genome shotgun (WGS) entry which is preliminary data.</text>
</comment>
<dbReference type="AlphaFoldDB" id="A0A370K2R3"/>
<reference evidence="7 8" key="1">
    <citation type="submission" date="2018-07" db="EMBL/GenBank/DDBJ databases">
        <title>Dyella solisilvae sp. nov., isolated from the pine and broad-leaved mixed forest soil.</title>
        <authorList>
            <person name="Gao Z."/>
            <person name="Qiu L."/>
        </authorList>
    </citation>
    <scope>NUCLEOTIDE SEQUENCE [LARGE SCALE GENOMIC DNA]</scope>
    <source>
        <strain evidence="7 8">DHG54</strain>
    </source>
</reference>
<dbReference type="InterPro" id="IPR005546">
    <property type="entry name" value="Autotransporte_beta"/>
</dbReference>
<feature type="active site" description="Nucleophile" evidence="4">
    <location>
        <position position="37"/>
    </location>
</feature>
<evidence type="ECO:0000256" key="1">
    <source>
        <dbReference type="ARBA" id="ARBA00008668"/>
    </source>
</evidence>
<evidence type="ECO:0000313" key="8">
    <source>
        <dbReference type="Proteomes" id="UP000254711"/>
    </source>
</evidence>